<reference evidence="7 8" key="1">
    <citation type="submission" date="2016-10" db="EMBL/GenBank/DDBJ databases">
        <title>Draft genome sequence of Methylobacterium extorquens CP3, a seed endophyte of Crotalaria pumila with plant growth-promoting and metal tolerance properties.</title>
        <authorList>
            <person name="Sanchez-Lopez A.S."/>
            <person name="Van Hamme J.D."/>
            <person name="Thijs S."/>
            <person name="Mcammond B.M."/>
            <person name="Stevens V."/>
            <person name="Gonzalez-Chavez M.D.C."/>
            <person name="Vangronsveld J."/>
        </authorList>
    </citation>
    <scope>NUCLEOTIDE SEQUENCE [LARGE SCALE GENOMIC DNA]</scope>
    <source>
        <strain evidence="7 8">CP3</strain>
    </source>
</reference>
<accession>A0A1S1P156</accession>
<dbReference type="InterPro" id="IPR058240">
    <property type="entry name" value="rSAM_sf"/>
</dbReference>
<evidence type="ECO:0000313" key="8">
    <source>
        <dbReference type="Proteomes" id="UP000180215"/>
    </source>
</evidence>
<dbReference type="SFLD" id="SFLDS00029">
    <property type="entry name" value="Radical_SAM"/>
    <property type="match status" value="1"/>
</dbReference>
<dbReference type="GO" id="GO:0003824">
    <property type="term" value="F:catalytic activity"/>
    <property type="evidence" value="ECO:0007669"/>
    <property type="project" value="InterPro"/>
</dbReference>
<organism evidence="7 8">
    <name type="scientific">Methylorubrum extorquens</name>
    <name type="common">Methylobacterium dichloromethanicum</name>
    <name type="synonym">Methylobacterium extorquens</name>
    <dbReference type="NCBI Taxonomy" id="408"/>
    <lineage>
        <taxon>Bacteria</taxon>
        <taxon>Pseudomonadati</taxon>
        <taxon>Pseudomonadota</taxon>
        <taxon>Alphaproteobacteria</taxon>
        <taxon>Hyphomicrobiales</taxon>
        <taxon>Methylobacteriaceae</taxon>
        <taxon>Methylorubrum</taxon>
    </lineage>
</organism>
<dbReference type="Pfam" id="PF04055">
    <property type="entry name" value="Radical_SAM"/>
    <property type="match status" value="1"/>
</dbReference>
<comment type="cofactor">
    <cofactor evidence="1">
        <name>[4Fe-4S] cluster</name>
        <dbReference type="ChEBI" id="CHEBI:49883"/>
    </cofactor>
</comment>
<dbReference type="PANTHER" id="PTHR43409:SF7">
    <property type="entry name" value="BLL1977 PROTEIN"/>
    <property type="match status" value="1"/>
</dbReference>
<keyword evidence="4" id="KW-0408">Iron</keyword>
<dbReference type="PANTHER" id="PTHR43409">
    <property type="entry name" value="ANAEROBIC MAGNESIUM-PROTOPORPHYRIN IX MONOMETHYL ESTER CYCLASE-RELATED"/>
    <property type="match status" value="1"/>
</dbReference>
<dbReference type="InterPro" id="IPR051198">
    <property type="entry name" value="BchE-like"/>
</dbReference>
<dbReference type="GO" id="GO:0051536">
    <property type="term" value="F:iron-sulfur cluster binding"/>
    <property type="evidence" value="ECO:0007669"/>
    <property type="project" value="UniProtKB-KW"/>
</dbReference>
<evidence type="ECO:0000256" key="4">
    <source>
        <dbReference type="ARBA" id="ARBA00023004"/>
    </source>
</evidence>
<keyword evidence="2" id="KW-0949">S-adenosyl-L-methionine</keyword>
<evidence type="ECO:0000256" key="3">
    <source>
        <dbReference type="ARBA" id="ARBA00022723"/>
    </source>
</evidence>
<evidence type="ECO:0000256" key="1">
    <source>
        <dbReference type="ARBA" id="ARBA00001966"/>
    </source>
</evidence>
<dbReference type="InterPro" id="IPR027559">
    <property type="entry name" value="B12_rSAM_oligo"/>
</dbReference>
<keyword evidence="5" id="KW-0411">Iron-sulfur</keyword>
<feature type="domain" description="Radical SAM core" evidence="6">
    <location>
        <begin position="198"/>
        <end position="420"/>
    </location>
</feature>
<dbReference type="GO" id="GO:0005829">
    <property type="term" value="C:cytosol"/>
    <property type="evidence" value="ECO:0007669"/>
    <property type="project" value="TreeGrafter"/>
</dbReference>
<proteinExistence type="predicted"/>
<dbReference type="SUPFAM" id="SSF102114">
    <property type="entry name" value="Radical SAM enzymes"/>
    <property type="match status" value="1"/>
</dbReference>
<evidence type="ECO:0000313" key="7">
    <source>
        <dbReference type="EMBL" id="OHV14979.1"/>
    </source>
</evidence>
<gene>
    <name evidence="7" type="ORF">BK022_22405</name>
</gene>
<dbReference type="NCBIfam" id="TIGR04295">
    <property type="entry name" value="B12_rSAM_oligo"/>
    <property type="match status" value="1"/>
</dbReference>
<dbReference type="InterPro" id="IPR023404">
    <property type="entry name" value="rSAM_horseshoe"/>
</dbReference>
<comment type="caution">
    <text evidence="7">The sequence shown here is derived from an EMBL/GenBank/DDBJ whole genome shotgun (WGS) entry which is preliminary data.</text>
</comment>
<dbReference type="EMBL" id="MNAO01000377">
    <property type="protein sequence ID" value="OHV14979.1"/>
    <property type="molecule type" value="Genomic_DNA"/>
</dbReference>
<evidence type="ECO:0000256" key="2">
    <source>
        <dbReference type="ARBA" id="ARBA00022691"/>
    </source>
</evidence>
<dbReference type="PROSITE" id="PS51918">
    <property type="entry name" value="RADICAL_SAM"/>
    <property type="match status" value="1"/>
</dbReference>
<dbReference type="SFLD" id="SFLDG01082">
    <property type="entry name" value="B12-binding_domain_containing"/>
    <property type="match status" value="1"/>
</dbReference>
<sequence length="431" mass="47892">MRVAFVNPPWDYRNSIYFGCREPHLPLELGYAAALLEAGGHETLLVDCHLEGLSAAEGAERIAAFAPAMTVITTAPTYLFWRCAPPEMRVPRAFLDALQGRGGCTVAVGPHGSATPRPTLEKLGCDVVVRGECEEIVARLAETNDLRSLPALAYRDAEGRVVITGPPHAGRFTDLPALAWPDAWIDRHRHHHHRFDTAPDGPGAEIEASRGCPYTCSFCAKIDFRDAYRRRDLPIVLEEIDGLISQGVTYLYFVDEIFLPQKPLLEALVGRQVKFGVQTRIDLWKPDMLDLLGAAGCVSIEAGIESLTEEGRAALDKRCRASTDDLAERLIHARRTVPFVQANLIAVAGDDPDLVAAWRDRLRARGVWANDPVPLYPYPSSPDYRRLWGEPDDAAWERAHAHYLSQFTRFSDIQEERPLPLPELEATCGCR</sequence>
<dbReference type="GO" id="GO:0046872">
    <property type="term" value="F:metal ion binding"/>
    <property type="evidence" value="ECO:0007669"/>
    <property type="project" value="UniProtKB-KW"/>
</dbReference>
<dbReference type="CDD" id="cd01335">
    <property type="entry name" value="Radical_SAM"/>
    <property type="match status" value="1"/>
</dbReference>
<protein>
    <submittedName>
        <fullName evidence="7">B12-binding domain/radical SAM domain-containing protein</fullName>
    </submittedName>
</protein>
<dbReference type="InterPro" id="IPR006638">
    <property type="entry name" value="Elp3/MiaA/NifB-like_rSAM"/>
</dbReference>
<name>A0A1S1P156_METEX</name>
<dbReference type="Gene3D" id="3.40.50.280">
    <property type="entry name" value="Cobalamin-binding domain"/>
    <property type="match status" value="1"/>
</dbReference>
<dbReference type="AlphaFoldDB" id="A0A1S1P156"/>
<evidence type="ECO:0000256" key="5">
    <source>
        <dbReference type="ARBA" id="ARBA00023014"/>
    </source>
</evidence>
<keyword evidence="3" id="KW-0479">Metal-binding</keyword>
<evidence type="ECO:0000259" key="6">
    <source>
        <dbReference type="PROSITE" id="PS51918"/>
    </source>
</evidence>
<dbReference type="Proteomes" id="UP000180215">
    <property type="component" value="Unassembled WGS sequence"/>
</dbReference>
<dbReference type="InterPro" id="IPR007197">
    <property type="entry name" value="rSAM"/>
</dbReference>
<dbReference type="SMART" id="SM00729">
    <property type="entry name" value="Elp3"/>
    <property type="match status" value="1"/>
</dbReference>
<dbReference type="Gene3D" id="3.80.30.20">
    <property type="entry name" value="tm_1862 like domain"/>
    <property type="match status" value="1"/>
</dbReference>